<dbReference type="Proteomes" id="UP000214720">
    <property type="component" value="Unassembled WGS sequence"/>
</dbReference>
<protein>
    <submittedName>
        <fullName evidence="2">Uncharacterized protein</fullName>
    </submittedName>
</protein>
<evidence type="ECO:0000313" key="3">
    <source>
        <dbReference type="Proteomes" id="UP000214720"/>
    </source>
</evidence>
<organism evidence="2 3">
    <name type="scientific">Caballeronia sordidicola</name>
    <name type="common">Burkholderia sordidicola</name>
    <dbReference type="NCBI Taxonomy" id="196367"/>
    <lineage>
        <taxon>Bacteria</taxon>
        <taxon>Pseudomonadati</taxon>
        <taxon>Pseudomonadota</taxon>
        <taxon>Betaproteobacteria</taxon>
        <taxon>Burkholderiales</taxon>
        <taxon>Burkholderiaceae</taxon>
        <taxon>Caballeronia</taxon>
    </lineage>
</organism>
<evidence type="ECO:0000313" key="2">
    <source>
        <dbReference type="EMBL" id="OXC78570.1"/>
    </source>
</evidence>
<comment type="caution">
    <text evidence="2">The sequence shown here is derived from an EMBL/GenBank/DDBJ whole genome shotgun (WGS) entry which is preliminary data.</text>
</comment>
<accession>A0A226X6D8</accession>
<dbReference type="EMBL" id="MTHB01000058">
    <property type="protein sequence ID" value="OXC78570.1"/>
    <property type="molecule type" value="Genomic_DNA"/>
</dbReference>
<reference evidence="3" key="1">
    <citation type="submission" date="2017-01" db="EMBL/GenBank/DDBJ databases">
        <title>Genome Analysis of Deinococcus marmoris KOPRI26562.</title>
        <authorList>
            <person name="Kim J.H."/>
            <person name="Oh H.-M."/>
        </authorList>
    </citation>
    <scope>NUCLEOTIDE SEQUENCE [LARGE SCALE GENOMIC DNA]</scope>
    <source>
        <strain evidence="3">PAMC 26633</strain>
    </source>
</reference>
<sequence>MGQQLAAARPHPGRKPVPNDEEPLALLSYWVPQSAVRRKIRIDNPGRRTGSALE</sequence>
<gene>
    <name evidence="2" type="ORF">BSU04_11085</name>
</gene>
<name>A0A226X6D8_CABSO</name>
<evidence type="ECO:0000256" key="1">
    <source>
        <dbReference type="SAM" id="MobiDB-lite"/>
    </source>
</evidence>
<dbReference type="RefSeq" id="WP_179258278.1">
    <property type="nucleotide sequence ID" value="NZ_MTHB01000058.1"/>
</dbReference>
<feature type="region of interest" description="Disordered" evidence="1">
    <location>
        <begin position="1"/>
        <end position="21"/>
    </location>
</feature>
<dbReference type="AlphaFoldDB" id="A0A226X6D8"/>
<proteinExistence type="predicted"/>